<keyword evidence="2" id="KW-1185">Reference proteome</keyword>
<comment type="caution">
    <text evidence="1">The sequence shown here is derived from an EMBL/GenBank/DDBJ whole genome shotgun (WGS) entry which is preliminary data.</text>
</comment>
<proteinExistence type="predicted"/>
<evidence type="ECO:0000313" key="1">
    <source>
        <dbReference type="EMBL" id="KAI9918610.1"/>
    </source>
</evidence>
<organism evidence="1 2">
    <name type="scientific">Peronosclerospora sorghi</name>
    <dbReference type="NCBI Taxonomy" id="230839"/>
    <lineage>
        <taxon>Eukaryota</taxon>
        <taxon>Sar</taxon>
        <taxon>Stramenopiles</taxon>
        <taxon>Oomycota</taxon>
        <taxon>Peronosporomycetes</taxon>
        <taxon>Peronosporales</taxon>
        <taxon>Peronosporaceae</taxon>
        <taxon>Peronosclerospora</taxon>
    </lineage>
</organism>
<accession>A0ACC0WIC7</accession>
<sequence length="96" mass="10779">MKKRCQNVDQDTVDALAARKVLRELWHYNPDTRVSSEVELHELLLLLEKELELSDSEDCRSAASSNASSHSRRSSCLLESFGIVVAVEGNTGKKNY</sequence>
<reference evidence="1 2" key="1">
    <citation type="journal article" date="2022" name="bioRxiv">
        <title>The genome of the oomycete Peronosclerospora sorghi, a cosmopolitan pathogen of maize and sorghum, is inflated with dispersed pseudogenes.</title>
        <authorList>
            <person name="Fletcher K."/>
            <person name="Martin F."/>
            <person name="Isakeit T."/>
            <person name="Cavanaugh K."/>
            <person name="Magill C."/>
            <person name="Michelmore R."/>
        </authorList>
    </citation>
    <scope>NUCLEOTIDE SEQUENCE [LARGE SCALE GENOMIC DNA]</scope>
    <source>
        <strain evidence="1">P6</strain>
    </source>
</reference>
<dbReference type="Proteomes" id="UP001163321">
    <property type="component" value="Chromosome 12"/>
</dbReference>
<evidence type="ECO:0000313" key="2">
    <source>
        <dbReference type="Proteomes" id="UP001163321"/>
    </source>
</evidence>
<protein>
    <submittedName>
        <fullName evidence="1">Uncharacterized protein</fullName>
    </submittedName>
</protein>
<gene>
    <name evidence="1" type="ORF">PsorP6_011894</name>
</gene>
<name>A0ACC0WIC7_9STRA</name>
<dbReference type="EMBL" id="CM047591">
    <property type="protein sequence ID" value="KAI9918610.1"/>
    <property type="molecule type" value="Genomic_DNA"/>
</dbReference>